<dbReference type="Proteomes" id="UP000504604">
    <property type="component" value="Linkage group LG8"/>
</dbReference>
<keyword evidence="1" id="KW-0862">Zinc</keyword>
<dbReference type="GeneID" id="105169191"/>
<feature type="compositionally biased region" description="Basic and acidic residues" evidence="2">
    <location>
        <begin position="305"/>
        <end position="317"/>
    </location>
</feature>
<feature type="zinc finger region" description="C3H1-type" evidence="1">
    <location>
        <begin position="139"/>
        <end position="169"/>
    </location>
</feature>
<feature type="region of interest" description="Disordered" evidence="2">
    <location>
        <begin position="206"/>
        <end position="317"/>
    </location>
</feature>
<dbReference type="Gene3D" id="4.10.1000.10">
    <property type="entry name" value="Zinc finger, CCCH-type"/>
    <property type="match status" value="1"/>
</dbReference>
<dbReference type="AlphaFoldDB" id="A0A8M8V6V4"/>
<evidence type="ECO:0000256" key="1">
    <source>
        <dbReference type="PROSITE-ProRule" id="PRU00723"/>
    </source>
</evidence>
<feature type="region of interest" description="Disordered" evidence="2">
    <location>
        <begin position="112"/>
        <end position="135"/>
    </location>
</feature>
<dbReference type="GO" id="GO:0008270">
    <property type="term" value="F:zinc ion binding"/>
    <property type="evidence" value="ECO:0007669"/>
    <property type="project" value="UniProtKB-KW"/>
</dbReference>
<organism evidence="4 5">
    <name type="scientific">Sesamum indicum</name>
    <name type="common">Oriental sesame</name>
    <name type="synonym">Sesamum orientale</name>
    <dbReference type="NCBI Taxonomy" id="4182"/>
    <lineage>
        <taxon>Eukaryota</taxon>
        <taxon>Viridiplantae</taxon>
        <taxon>Streptophyta</taxon>
        <taxon>Embryophyta</taxon>
        <taxon>Tracheophyta</taxon>
        <taxon>Spermatophyta</taxon>
        <taxon>Magnoliopsida</taxon>
        <taxon>eudicotyledons</taxon>
        <taxon>Gunneridae</taxon>
        <taxon>Pentapetalae</taxon>
        <taxon>asterids</taxon>
        <taxon>lamiids</taxon>
        <taxon>Lamiales</taxon>
        <taxon>Pedaliaceae</taxon>
        <taxon>Sesamum</taxon>
    </lineage>
</organism>
<name>A0A8M8V6V4_SESIN</name>
<proteinExistence type="predicted"/>
<evidence type="ECO:0000313" key="5">
    <source>
        <dbReference type="RefSeq" id="XP_020552074.1"/>
    </source>
</evidence>
<feature type="compositionally biased region" description="Pro residues" evidence="2">
    <location>
        <begin position="233"/>
        <end position="252"/>
    </location>
</feature>
<evidence type="ECO:0000256" key="2">
    <source>
        <dbReference type="SAM" id="MobiDB-lite"/>
    </source>
</evidence>
<feature type="compositionally biased region" description="Polar residues" evidence="2">
    <location>
        <begin position="208"/>
        <end position="222"/>
    </location>
</feature>
<gene>
    <name evidence="5" type="primary">LOC105169191</name>
</gene>
<feature type="compositionally biased region" description="Low complexity" evidence="2">
    <location>
        <begin position="114"/>
        <end position="124"/>
    </location>
</feature>
<reference evidence="5" key="1">
    <citation type="submission" date="2025-08" db="UniProtKB">
        <authorList>
            <consortium name="RefSeq"/>
        </authorList>
    </citation>
    <scope>IDENTIFICATION</scope>
</reference>
<feature type="domain" description="C3H1-type" evidence="3">
    <location>
        <begin position="139"/>
        <end position="169"/>
    </location>
</feature>
<keyword evidence="1" id="KW-0863">Zinc-finger</keyword>
<evidence type="ECO:0000259" key="3">
    <source>
        <dbReference type="PROSITE" id="PS50103"/>
    </source>
</evidence>
<dbReference type="Gramene" id="SIN_1022999.t">
    <property type="protein sequence ID" value="SIN_1022999.t"/>
    <property type="gene ID" value="SIN_1022999"/>
</dbReference>
<dbReference type="PROSITE" id="PS50103">
    <property type="entry name" value="ZF_C3H1"/>
    <property type="match status" value="1"/>
</dbReference>
<feature type="compositionally biased region" description="Low complexity" evidence="2">
    <location>
        <begin position="268"/>
        <end position="280"/>
    </location>
</feature>
<dbReference type="OrthoDB" id="446617at2759"/>
<sequence length="345" mass="37060">MENQRESKAPKLKSLDGAVSHNVLNLAGGHRYSPMFDPYPSDSSSSPSALVTYLEAADPSSTFETPSVFITPVKVEEDVIVMDGIPVPKSNKGGGEGRMRLATSSNSVIGGLVSGRSHSTSSPSTGGGGRGSGTEQSRYYKNRLCRFWENTGACQFGSGCQVNCSHSLFHYSDPTVNFLLKIYLRFAHGREELRLPRSSGRTKLETFKLNNNLEGSTPSSYGTKYPPISQVKTPPPPLPPAAAEPFSFPSPPTGMDFPTSPSQVKQLSGSTSSSSATANTTPPPPRSDWTPGDDGIDVSLPLGSTEKKNPSKQDVDAHIEKVLYGTKSRKRLPVFVEICPDEFVD</sequence>
<accession>A0A8M8V6V4</accession>
<dbReference type="InterPro" id="IPR000571">
    <property type="entry name" value="Znf_CCCH"/>
</dbReference>
<protein>
    <submittedName>
        <fullName evidence="5">Uncharacterized protein LOC105169191 isoform X1</fullName>
    </submittedName>
</protein>
<dbReference type="RefSeq" id="XP_020552074.1">
    <property type="nucleotide sequence ID" value="XM_020696415.1"/>
</dbReference>
<keyword evidence="1" id="KW-0479">Metal-binding</keyword>
<evidence type="ECO:0000313" key="4">
    <source>
        <dbReference type="Proteomes" id="UP000504604"/>
    </source>
</evidence>
<keyword evidence="4" id="KW-1185">Reference proteome</keyword>